<accession>A0A7N9CVN5</accession>
<reference evidence="1 2" key="1">
    <citation type="submission" date="2013-03" db="EMBL/GenBank/DDBJ databases">
        <authorList>
            <person name="Warren W."/>
            <person name="Wilson R.K."/>
        </authorList>
    </citation>
    <scope>NUCLEOTIDE SEQUENCE</scope>
</reference>
<keyword evidence="2" id="KW-1185">Reference proteome</keyword>
<organism evidence="1 2">
    <name type="scientific">Macaca fascicularis</name>
    <name type="common">Crab-eating macaque</name>
    <name type="synonym">Cynomolgus monkey</name>
    <dbReference type="NCBI Taxonomy" id="9541"/>
    <lineage>
        <taxon>Eukaryota</taxon>
        <taxon>Metazoa</taxon>
        <taxon>Chordata</taxon>
        <taxon>Craniata</taxon>
        <taxon>Vertebrata</taxon>
        <taxon>Euteleostomi</taxon>
        <taxon>Mammalia</taxon>
        <taxon>Eutheria</taxon>
        <taxon>Euarchontoglires</taxon>
        <taxon>Primates</taxon>
        <taxon>Haplorrhini</taxon>
        <taxon>Catarrhini</taxon>
        <taxon>Cercopithecidae</taxon>
        <taxon>Cercopithecinae</taxon>
        <taxon>Macaca</taxon>
    </lineage>
</organism>
<gene>
    <name evidence="1" type="primary">HEATR5A</name>
</gene>
<reference evidence="1" key="2">
    <citation type="submission" date="2025-08" db="UniProtKB">
        <authorList>
            <consortium name="Ensembl"/>
        </authorList>
    </citation>
    <scope>IDENTIFICATION</scope>
</reference>
<evidence type="ECO:0000313" key="2">
    <source>
        <dbReference type="Proteomes" id="UP000233100"/>
    </source>
</evidence>
<dbReference type="Ensembl" id="ENSMFAT00000093794.1">
    <property type="protein sequence ID" value="ENSMFAP00000054531.1"/>
    <property type="gene ID" value="ENSMFAG00000031414.2"/>
</dbReference>
<proteinExistence type="predicted"/>
<name>A0A7N9CVN5_MACFA</name>
<dbReference type="Bgee" id="ENSMFAG00000031414">
    <property type="expression patterns" value="Expressed in lung and 13 other cell types or tissues"/>
</dbReference>
<evidence type="ECO:0000313" key="1">
    <source>
        <dbReference type="Ensembl" id="ENSMFAP00000054531.1"/>
    </source>
</evidence>
<dbReference type="GeneTree" id="ENSGT00390000006205"/>
<reference evidence="1" key="3">
    <citation type="submission" date="2025-09" db="UniProtKB">
        <authorList>
            <consortium name="Ensembl"/>
        </authorList>
    </citation>
    <scope>IDENTIFICATION</scope>
</reference>
<protein>
    <submittedName>
        <fullName evidence="1">HEAT repeat containing 5A</fullName>
    </submittedName>
</protein>
<dbReference type="Proteomes" id="UP000233100">
    <property type="component" value="Chromosome 7"/>
</dbReference>
<sequence>MQNCSITTPGHLSSMLRHCGLQAQALLLLTQMKEHLISPGL</sequence>
<dbReference type="AlphaFoldDB" id="A0A7N9CVN5"/>